<reference evidence="3" key="1">
    <citation type="submission" date="2020-07" db="EMBL/GenBank/DDBJ databases">
        <authorList>
            <person name="Partida-Martinez L."/>
            <person name="Huntemann M."/>
            <person name="Clum A."/>
            <person name="Wang J."/>
            <person name="Palaniappan K."/>
            <person name="Ritter S."/>
            <person name="Chen I.-M."/>
            <person name="Stamatis D."/>
            <person name="Reddy T."/>
            <person name="O'Malley R."/>
            <person name="Daum C."/>
            <person name="Shapiro N."/>
            <person name="Ivanova N."/>
            <person name="Kyrpides N."/>
            <person name="Woyke T."/>
        </authorList>
    </citation>
    <scope>NUCLEOTIDE SEQUENCE [LARGE SCALE GENOMIC DNA]</scope>
    <source>
        <strain evidence="3">AT2.8</strain>
    </source>
</reference>
<accession>A0A852TGK1</accession>
<dbReference type="Gene3D" id="3.20.100.30">
    <property type="entry name" value="VTC, catalytic tunnel domain"/>
    <property type="match status" value="1"/>
</dbReference>
<feature type="domain" description="VTC" evidence="1">
    <location>
        <begin position="2"/>
        <end position="166"/>
    </location>
</feature>
<dbReference type="CDD" id="cd07750">
    <property type="entry name" value="PolyPPase_VTC_like"/>
    <property type="match status" value="1"/>
</dbReference>
<organism evidence="2 3">
    <name type="scientific">Neobacillus niacini</name>
    <dbReference type="NCBI Taxonomy" id="86668"/>
    <lineage>
        <taxon>Bacteria</taxon>
        <taxon>Bacillati</taxon>
        <taxon>Bacillota</taxon>
        <taxon>Bacilli</taxon>
        <taxon>Bacillales</taxon>
        <taxon>Bacillaceae</taxon>
        <taxon>Neobacillus</taxon>
    </lineage>
</organism>
<evidence type="ECO:0000259" key="1">
    <source>
        <dbReference type="Pfam" id="PF09359"/>
    </source>
</evidence>
<reference evidence="3" key="2">
    <citation type="submission" date="2020-08" db="EMBL/GenBank/DDBJ databases">
        <title>The Agave Microbiome: Exploring the role of microbial communities in plant adaptations to desert environments.</title>
        <authorList>
            <person name="Partida-Martinez L.P."/>
        </authorList>
    </citation>
    <scope>NUCLEOTIDE SEQUENCE [LARGE SCALE GENOMIC DNA]</scope>
    <source>
        <strain evidence="3">AT2.8</strain>
    </source>
</reference>
<sequence length="171" mass="20706">MSQKKEGLLDRDKFRVRLYDYNMDYLNLEKKSKRDNLTFKQKCRLTAEEYERIQFGDIEWMEHDTRPLVKDLYVQMKLYQLKPMTVVDYQREVFIYEYGNVRVTFDSCIKTSFRNNDLLNPDLAMVETTPNVVVLEVKFDEYLPEVIKQLLQVIDRRKGGYSKYQYSRMFG</sequence>
<evidence type="ECO:0000313" key="3">
    <source>
        <dbReference type="Proteomes" id="UP000548423"/>
    </source>
</evidence>
<evidence type="ECO:0000313" key="2">
    <source>
        <dbReference type="EMBL" id="NYE06876.1"/>
    </source>
</evidence>
<dbReference type="InterPro" id="IPR018966">
    <property type="entry name" value="VTC_domain"/>
</dbReference>
<comment type="caution">
    <text evidence="2">The sequence shown here is derived from an EMBL/GenBank/DDBJ whole genome shotgun (WGS) entry which is preliminary data.</text>
</comment>
<gene>
    <name evidence="2" type="ORF">F4694_003656</name>
</gene>
<dbReference type="AlphaFoldDB" id="A0A852TGK1"/>
<dbReference type="Proteomes" id="UP000548423">
    <property type="component" value="Unassembled WGS sequence"/>
</dbReference>
<dbReference type="Pfam" id="PF09359">
    <property type="entry name" value="VTC"/>
    <property type="match status" value="1"/>
</dbReference>
<proteinExistence type="predicted"/>
<name>A0A852TGK1_9BACI</name>
<protein>
    <recommendedName>
        <fullName evidence="1">VTC domain-containing protein</fullName>
    </recommendedName>
</protein>
<dbReference type="GO" id="GO:0006799">
    <property type="term" value="P:polyphosphate biosynthetic process"/>
    <property type="evidence" value="ECO:0007669"/>
    <property type="project" value="UniProtKB-ARBA"/>
</dbReference>
<dbReference type="EMBL" id="JACCBX010000007">
    <property type="protein sequence ID" value="NYE06876.1"/>
    <property type="molecule type" value="Genomic_DNA"/>
</dbReference>
<dbReference type="InterPro" id="IPR042267">
    <property type="entry name" value="VTC_sf"/>
</dbReference>